<comment type="caution">
    <text evidence="2">The sequence shown here is derived from an EMBL/GenBank/DDBJ whole genome shotgun (WGS) entry which is preliminary data.</text>
</comment>
<dbReference type="SUPFAM" id="SSF160904">
    <property type="entry name" value="Jann2411-like"/>
    <property type="match status" value="1"/>
</dbReference>
<feature type="region of interest" description="Disordered" evidence="1">
    <location>
        <begin position="1"/>
        <end position="58"/>
    </location>
</feature>
<organism evidence="2 3">
    <name type="scientific">Trebonia kvetii</name>
    <dbReference type="NCBI Taxonomy" id="2480626"/>
    <lineage>
        <taxon>Bacteria</taxon>
        <taxon>Bacillati</taxon>
        <taxon>Actinomycetota</taxon>
        <taxon>Actinomycetes</taxon>
        <taxon>Streptosporangiales</taxon>
        <taxon>Treboniaceae</taxon>
        <taxon>Trebonia</taxon>
    </lineage>
</organism>
<dbReference type="InterPro" id="IPR010852">
    <property type="entry name" value="ABATE"/>
</dbReference>
<dbReference type="EMBL" id="RPFW01000001">
    <property type="protein sequence ID" value="TVZ07002.1"/>
    <property type="molecule type" value="Genomic_DNA"/>
</dbReference>
<name>A0A6P2C6D4_9ACTN</name>
<reference evidence="2 3" key="1">
    <citation type="submission" date="2018-11" db="EMBL/GenBank/DDBJ databases">
        <title>Trebonia kvetii gen.nov., sp.nov., a novel acidophilic actinobacterium, and proposal of the new actinobacterial family Treboniaceae fam. nov.</title>
        <authorList>
            <person name="Rapoport D."/>
            <person name="Sagova-Mareckova M."/>
            <person name="Sedlacek I."/>
            <person name="Provaznik J."/>
            <person name="Kralova S."/>
            <person name="Pavlinic D."/>
            <person name="Benes V."/>
            <person name="Kopecky J."/>
        </authorList>
    </citation>
    <scope>NUCLEOTIDE SEQUENCE [LARGE SCALE GENOMIC DNA]</scope>
    <source>
        <strain evidence="2 3">15Tr583</strain>
    </source>
</reference>
<dbReference type="AlphaFoldDB" id="A0A6P2C6D4"/>
<protein>
    <submittedName>
        <fullName evidence="2">Uncharacterized protein</fullName>
    </submittedName>
</protein>
<accession>A0A6P2C6D4</accession>
<evidence type="ECO:0000313" key="2">
    <source>
        <dbReference type="EMBL" id="TVZ07002.1"/>
    </source>
</evidence>
<dbReference type="Proteomes" id="UP000460272">
    <property type="component" value="Unassembled WGS sequence"/>
</dbReference>
<dbReference type="InterPro" id="IPR023286">
    <property type="entry name" value="ABATE_dom_sf"/>
</dbReference>
<sequence length="205" mass="21300">MQLSRPRLIPAATASPVARTGIGPRNGRRYHRSVTNHTPSVAPDGDPAPGGPGPDSGALLRSLAETVTVDGTDQFATREKAVPWLRAAGLLPDDAVLSGSEHSALLRLRDALRDTMAVRASFQPDPDAAARLTRALADGRLVVIVQPDGKSALASSARAPYSNAVAAIAIAVANAWLPASRQPGPDLPGNVCAQFVFYAEVCGRA</sequence>
<keyword evidence="3" id="KW-1185">Reference proteome</keyword>
<evidence type="ECO:0000256" key="1">
    <source>
        <dbReference type="SAM" id="MobiDB-lite"/>
    </source>
</evidence>
<evidence type="ECO:0000313" key="3">
    <source>
        <dbReference type="Proteomes" id="UP000460272"/>
    </source>
</evidence>
<gene>
    <name evidence="2" type="ORF">EAS64_06665</name>
</gene>
<proteinExistence type="predicted"/>
<dbReference type="Pfam" id="PF07336">
    <property type="entry name" value="ABATE"/>
    <property type="match status" value="1"/>
</dbReference>